<dbReference type="AlphaFoldDB" id="A0A5C3M8F7"/>
<keyword evidence="5" id="KW-1185">Reference proteome</keyword>
<accession>A0A5C3M8F7</accession>
<gene>
    <name evidence="4" type="ORF">BDQ12DRAFT_750941</name>
</gene>
<evidence type="ECO:0000313" key="5">
    <source>
        <dbReference type="Proteomes" id="UP000308652"/>
    </source>
</evidence>
<protein>
    <recommendedName>
        <fullName evidence="3">Yeast cell wall synthesis Kre9/Knh1-like N-terminal domain-containing protein</fullName>
    </recommendedName>
</protein>
<dbReference type="OrthoDB" id="2317741at2759"/>
<name>A0A5C3M8F7_9AGAR</name>
<feature type="signal peptide" evidence="2">
    <location>
        <begin position="1"/>
        <end position="20"/>
    </location>
</feature>
<sequence>MNMKGLFTLLVATMATTVSAAPADNVNVARTFAPTILTPNSATVWPVNTVQTVTWDPAGATDSNSLLLLTKGGTLNGNHRLAENFTISAGSVDITVPDVVPDSDYQLAFFGDSTGVVSQVFTISA</sequence>
<evidence type="ECO:0000313" key="4">
    <source>
        <dbReference type="EMBL" id="TFK37431.1"/>
    </source>
</evidence>
<dbReference type="InterPro" id="IPR018466">
    <property type="entry name" value="Kre9/Knh1-like_N"/>
</dbReference>
<reference evidence="4 5" key="1">
    <citation type="journal article" date="2019" name="Nat. Ecol. Evol.">
        <title>Megaphylogeny resolves global patterns of mushroom evolution.</title>
        <authorList>
            <person name="Varga T."/>
            <person name="Krizsan K."/>
            <person name="Foldi C."/>
            <person name="Dima B."/>
            <person name="Sanchez-Garcia M."/>
            <person name="Sanchez-Ramirez S."/>
            <person name="Szollosi G.J."/>
            <person name="Szarkandi J.G."/>
            <person name="Papp V."/>
            <person name="Albert L."/>
            <person name="Andreopoulos W."/>
            <person name="Angelini C."/>
            <person name="Antonin V."/>
            <person name="Barry K.W."/>
            <person name="Bougher N.L."/>
            <person name="Buchanan P."/>
            <person name="Buyck B."/>
            <person name="Bense V."/>
            <person name="Catcheside P."/>
            <person name="Chovatia M."/>
            <person name="Cooper J."/>
            <person name="Damon W."/>
            <person name="Desjardin D."/>
            <person name="Finy P."/>
            <person name="Geml J."/>
            <person name="Haridas S."/>
            <person name="Hughes K."/>
            <person name="Justo A."/>
            <person name="Karasinski D."/>
            <person name="Kautmanova I."/>
            <person name="Kiss B."/>
            <person name="Kocsube S."/>
            <person name="Kotiranta H."/>
            <person name="LaButti K.M."/>
            <person name="Lechner B.E."/>
            <person name="Liimatainen K."/>
            <person name="Lipzen A."/>
            <person name="Lukacs Z."/>
            <person name="Mihaltcheva S."/>
            <person name="Morgado L.N."/>
            <person name="Niskanen T."/>
            <person name="Noordeloos M.E."/>
            <person name="Ohm R.A."/>
            <person name="Ortiz-Santana B."/>
            <person name="Ovrebo C."/>
            <person name="Racz N."/>
            <person name="Riley R."/>
            <person name="Savchenko A."/>
            <person name="Shiryaev A."/>
            <person name="Soop K."/>
            <person name="Spirin V."/>
            <person name="Szebenyi C."/>
            <person name="Tomsovsky M."/>
            <person name="Tulloss R.E."/>
            <person name="Uehling J."/>
            <person name="Grigoriev I.V."/>
            <person name="Vagvolgyi C."/>
            <person name="Papp T."/>
            <person name="Martin F.M."/>
            <person name="Miettinen O."/>
            <person name="Hibbett D.S."/>
            <person name="Nagy L.G."/>
        </authorList>
    </citation>
    <scope>NUCLEOTIDE SEQUENCE [LARGE SCALE GENOMIC DNA]</scope>
    <source>
        <strain evidence="4 5">CBS 166.37</strain>
    </source>
</reference>
<keyword evidence="1 2" id="KW-0732">Signal</keyword>
<dbReference type="EMBL" id="ML213608">
    <property type="protein sequence ID" value="TFK37431.1"/>
    <property type="molecule type" value="Genomic_DNA"/>
</dbReference>
<evidence type="ECO:0000256" key="1">
    <source>
        <dbReference type="ARBA" id="ARBA00022729"/>
    </source>
</evidence>
<evidence type="ECO:0000256" key="2">
    <source>
        <dbReference type="SAM" id="SignalP"/>
    </source>
</evidence>
<evidence type="ECO:0000259" key="3">
    <source>
        <dbReference type="Pfam" id="PF10342"/>
    </source>
</evidence>
<organism evidence="4 5">
    <name type="scientific">Crucibulum laeve</name>
    <dbReference type="NCBI Taxonomy" id="68775"/>
    <lineage>
        <taxon>Eukaryota</taxon>
        <taxon>Fungi</taxon>
        <taxon>Dikarya</taxon>
        <taxon>Basidiomycota</taxon>
        <taxon>Agaricomycotina</taxon>
        <taxon>Agaricomycetes</taxon>
        <taxon>Agaricomycetidae</taxon>
        <taxon>Agaricales</taxon>
        <taxon>Agaricineae</taxon>
        <taxon>Nidulariaceae</taxon>
        <taxon>Crucibulum</taxon>
    </lineage>
</organism>
<dbReference type="Proteomes" id="UP000308652">
    <property type="component" value="Unassembled WGS sequence"/>
</dbReference>
<proteinExistence type="predicted"/>
<dbReference type="Pfam" id="PF10342">
    <property type="entry name" value="Kre9_KNH"/>
    <property type="match status" value="1"/>
</dbReference>
<feature type="chain" id="PRO_5022723700" description="Yeast cell wall synthesis Kre9/Knh1-like N-terminal domain-containing protein" evidence="2">
    <location>
        <begin position="21"/>
        <end position="125"/>
    </location>
</feature>
<feature type="domain" description="Yeast cell wall synthesis Kre9/Knh1-like N-terminal" evidence="3">
    <location>
        <begin position="38"/>
        <end position="118"/>
    </location>
</feature>